<evidence type="ECO:0000256" key="3">
    <source>
        <dbReference type="ARBA" id="ARBA00023163"/>
    </source>
</evidence>
<dbReference type="Proteomes" id="UP000202440">
    <property type="component" value="Chromosome"/>
</dbReference>
<organism evidence="5 6">
    <name type="scientific">Bacterioplanes sanyensis</name>
    <dbReference type="NCBI Taxonomy" id="1249553"/>
    <lineage>
        <taxon>Bacteria</taxon>
        <taxon>Pseudomonadati</taxon>
        <taxon>Pseudomonadota</taxon>
        <taxon>Gammaproteobacteria</taxon>
        <taxon>Oceanospirillales</taxon>
        <taxon>Oceanospirillaceae</taxon>
        <taxon>Bacterioplanes</taxon>
    </lineage>
</organism>
<dbReference type="CDD" id="cd07377">
    <property type="entry name" value="WHTH_GntR"/>
    <property type="match status" value="1"/>
</dbReference>
<gene>
    <name evidence="5" type="ORF">CHH28_00245</name>
</gene>
<dbReference type="PROSITE" id="PS50949">
    <property type="entry name" value="HTH_GNTR"/>
    <property type="match status" value="1"/>
</dbReference>
<dbReference type="GO" id="GO:0003700">
    <property type="term" value="F:DNA-binding transcription factor activity"/>
    <property type="evidence" value="ECO:0007669"/>
    <property type="project" value="InterPro"/>
</dbReference>
<keyword evidence="1" id="KW-0805">Transcription regulation</keyword>
<dbReference type="InterPro" id="IPR036388">
    <property type="entry name" value="WH-like_DNA-bd_sf"/>
</dbReference>
<dbReference type="InterPro" id="IPR036390">
    <property type="entry name" value="WH_DNA-bd_sf"/>
</dbReference>
<dbReference type="EMBL" id="CP022530">
    <property type="protein sequence ID" value="ASP37208.1"/>
    <property type="molecule type" value="Genomic_DNA"/>
</dbReference>
<dbReference type="PANTHER" id="PTHR43537:SF5">
    <property type="entry name" value="UXU OPERON TRANSCRIPTIONAL REGULATOR"/>
    <property type="match status" value="1"/>
</dbReference>
<dbReference type="InterPro" id="IPR000524">
    <property type="entry name" value="Tscrpt_reg_HTH_GntR"/>
</dbReference>
<evidence type="ECO:0000313" key="5">
    <source>
        <dbReference type="EMBL" id="ASP37208.1"/>
    </source>
</evidence>
<evidence type="ECO:0000259" key="4">
    <source>
        <dbReference type="PROSITE" id="PS50949"/>
    </source>
</evidence>
<keyword evidence="2" id="KW-0238">DNA-binding</keyword>
<evidence type="ECO:0000256" key="1">
    <source>
        <dbReference type="ARBA" id="ARBA00023015"/>
    </source>
</evidence>
<dbReference type="KEGG" id="bsan:CHH28_00245"/>
<dbReference type="GO" id="GO:0003677">
    <property type="term" value="F:DNA binding"/>
    <property type="evidence" value="ECO:0007669"/>
    <property type="project" value="UniProtKB-KW"/>
</dbReference>
<dbReference type="AlphaFoldDB" id="A0A222FDW6"/>
<proteinExistence type="predicted"/>
<protein>
    <recommendedName>
        <fullName evidence="4">HTH gntR-type domain-containing protein</fullName>
    </recommendedName>
</protein>
<dbReference type="Gene3D" id="1.10.10.10">
    <property type="entry name" value="Winged helix-like DNA-binding domain superfamily/Winged helix DNA-binding domain"/>
    <property type="match status" value="1"/>
</dbReference>
<evidence type="ECO:0000313" key="6">
    <source>
        <dbReference type="Proteomes" id="UP000202440"/>
    </source>
</evidence>
<dbReference type="Pfam" id="PF00392">
    <property type="entry name" value="GntR"/>
    <property type="match status" value="1"/>
</dbReference>
<sequence length="278" mass="30759">MSKTLPDQIADLLIALIFTEDLNAGDKLPPERHLAQLLDVDRTSLRMALRMLGRMNAITSIQGSGIVVSDYRTDVGLDFLDNLYRIPELELGSDLLLAGLELFNRAIPTALQLALEQRFRSPDVPDDSVLTELVRDLYDGVLDGQPAELLAQQEVAVIDQLMVATGNQVLQASAISSRRIRIQLVTRMYELIDAPAHLQRMVGFMLRCAEQPQDMQGLIAEYQAYIDELTQPLRQDLASRPAKPRLLRSPLQNGRNIVSLKGLLSVPESAVGAVPLAE</sequence>
<dbReference type="OrthoDB" id="5450856at2"/>
<keyword evidence="6" id="KW-1185">Reference proteome</keyword>
<dbReference type="RefSeq" id="WP_094058426.1">
    <property type="nucleotide sequence ID" value="NZ_CP022530.1"/>
</dbReference>
<keyword evidence="3" id="KW-0804">Transcription</keyword>
<reference evidence="5 6" key="1">
    <citation type="submission" date="2017-07" db="EMBL/GenBank/DDBJ databases">
        <title>Annotated genome sequence of Bacterioplanes sanyensis isolated from Red Sea.</title>
        <authorList>
            <person name="Rehman Z.U."/>
        </authorList>
    </citation>
    <scope>NUCLEOTIDE SEQUENCE [LARGE SCALE GENOMIC DNA]</scope>
    <source>
        <strain evidence="5 6">NV9</strain>
    </source>
</reference>
<name>A0A222FDW6_9GAMM</name>
<dbReference type="SUPFAM" id="SSF46785">
    <property type="entry name" value="Winged helix' DNA-binding domain"/>
    <property type="match status" value="1"/>
</dbReference>
<dbReference type="SMART" id="SM00345">
    <property type="entry name" value="HTH_GNTR"/>
    <property type="match status" value="1"/>
</dbReference>
<accession>A0A222FDW6</accession>
<feature type="domain" description="HTH gntR-type" evidence="4">
    <location>
        <begin position="3"/>
        <end position="71"/>
    </location>
</feature>
<dbReference type="PANTHER" id="PTHR43537">
    <property type="entry name" value="TRANSCRIPTIONAL REGULATOR, GNTR FAMILY"/>
    <property type="match status" value="1"/>
</dbReference>
<evidence type="ECO:0000256" key="2">
    <source>
        <dbReference type="ARBA" id="ARBA00023125"/>
    </source>
</evidence>